<feature type="domain" description="HMA" evidence="1">
    <location>
        <begin position="7"/>
        <end position="73"/>
    </location>
</feature>
<organism evidence="2">
    <name type="scientific">Bellilinea caldifistulae</name>
    <dbReference type="NCBI Taxonomy" id="360411"/>
    <lineage>
        <taxon>Bacteria</taxon>
        <taxon>Bacillati</taxon>
        <taxon>Chloroflexota</taxon>
        <taxon>Anaerolineae</taxon>
        <taxon>Anaerolineales</taxon>
        <taxon>Anaerolineaceae</taxon>
        <taxon>Bellilinea</taxon>
    </lineage>
</organism>
<dbReference type="Pfam" id="PF00403">
    <property type="entry name" value="HMA"/>
    <property type="match status" value="1"/>
</dbReference>
<protein>
    <submittedName>
        <fullName evidence="2">Copper chaperone</fullName>
    </submittedName>
</protein>
<proteinExistence type="predicted"/>
<gene>
    <name evidence="2" type="ORF">ENT17_11120</name>
</gene>
<dbReference type="GO" id="GO:0046872">
    <property type="term" value="F:metal ion binding"/>
    <property type="evidence" value="ECO:0007669"/>
    <property type="project" value="InterPro"/>
</dbReference>
<dbReference type="SUPFAM" id="SSF55008">
    <property type="entry name" value="HMA, heavy metal-associated domain"/>
    <property type="match status" value="1"/>
</dbReference>
<sequence length="76" mass="8707">MYSPMKKKLSLKITDMQCPNCAMKLESIEDRLAGVIKAEASYHRATLIIEFFDDQITEESILNEIQRLGYRAIPDA</sequence>
<evidence type="ECO:0000259" key="1">
    <source>
        <dbReference type="PROSITE" id="PS50846"/>
    </source>
</evidence>
<dbReference type="InterPro" id="IPR036163">
    <property type="entry name" value="HMA_dom_sf"/>
</dbReference>
<dbReference type="AlphaFoldDB" id="A0A7C4Q4H9"/>
<evidence type="ECO:0000313" key="2">
    <source>
        <dbReference type="EMBL" id="HGS88150.1"/>
    </source>
</evidence>
<dbReference type="Gene3D" id="3.30.70.100">
    <property type="match status" value="1"/>
</dbReference>
<dbReference type="InterPro" id="IPR006121">
    <property type="entry name" value="HMA_dom"/>
</dbReference>
<comment type="caution">
    <text evidence="2">The sequence shown here is derived from an EMBL/GenBank/DDBJ whole genome shotgun (WGS) entry which is preliminary data.</text>
</comment>
<accession>A0A7C4Q4H9</accession>
<dbReference type="EMBL" id="DSXR01000115">
    <property type="protein sequence ID" value="HGS88150.1"/>
    <property type="molecule type" value="Genomic_DNA"/>
</dbReference>
<reference evidence="2" key="1">
    <citation type="journal article" date="2020" name="mSystems">
        <title>Genome- and Community-Level Interaction Insights into Carbon Utilization and Element Cycling Functions of Hydrothermarchaeota in Hydrothermal Sediment.</title>
        <authorList>
            <person name="Zhou Z."/>
            <person name="Liu Y."/>
            <person name="Xu W."/>
            <person name="Pan J."/>
            <person name="Luo Z.H."/>
            <person name="Li M."/>
        </authorList>
    </citation>
    <scope>NUCLEOTIDE SEQUENCE [LARGE SCALE GENOMIC DNA]</scope>
    <source>
        <strain evidence="2">SpSt-556</strain>
    </source>
</reference>
<name>A0A7C4Q4H9_9CHLR</name>
<dbReference type="PROSITE" id="PS50846">
    <property type="entry name" value="HMA_2"/>
    <property type="match status" value="1"/>
</dbReference>
<dbReference type="CDD" id="cd00371">
    <property type="entry name" value="HMA"/>
    <property type="match status" value="1"/>
</dbReference>